<evidence type="ECO:0000256" key="3">
    <source>
        <dbReference type="ARBA" id="ARBA00022989"/>
    </source>
</evidence>
<name>A0A1I8AVP5_9BILA</name>
<evidence type="ECO:0000256" key="4">
    <source>
        <dbReference type="ARBA" id="ARBA00023136"/>
    </source>
</evidence>
<dbReference type="InterPro" id="IPR052860">
    <property type="entry name" value="NRL-GPCR1"/>
</dbReference>
<feature type="region of interest" description="Disordered" evidence="5">
    <location>
        <begin position="274"/>
        <end position="305"/>
    </location>
</feature>
<proteinExistence type="predicted"/>
<evidence type="ECO:0000256" key="2">
    <source>
        <dbReference type="ARBA" id="ARBA00022692"/>
    </source>
</evidence>
<feature type="transmembrane region" description="Helical" evidence="6">
    <location>
        <begin position="43"/>
        <end position="61"/>
    </location>
</feature>
<dbReference type="PANTHER" id="PTHR47521">
    <property type="entry name" value="SERPENTINE RECEPTOR, CLASS E (EPSILON)-RELATED"/>
    <property type="match status" value="1"/>
</dbReference>
<keyword evidence="3 6" id="KW-1133">Transmembrane helix</keyword>
<organism evidence="7 8">
    <name type="scientific">Steinernema glaseri</name>
    <dbReference type="NCBI Taxonomy" id="37863"/>
    <lineage>
        <taxon>Eukaryota</taxon>
        <taxon>Metazoa</taxon>
        <taxon>Ecdysozoa</taxon>
        <taxon>Nematoda</taxon>
        <taxon>Chromadorea</taxon>
        <taxon>Rhabditida</taxon>
        <taxon>Tylenchina</taxon>
        <taxon>Panagrolaimomorpha</taxon>
        <taxon>Strongyloidoidea</taxon>
        <taxon>Steinernematidae</taxon>
        <taxon>Steinernema</taxon>
    </lineage>
</organism>
<evidence type="ECO:0000313" key="7">
    <source>
        <dbReference type="Proteomes" id="UP000095287"/>
    </source>
</evidence>
<feature type="transmembrane region" description="Helical" evidence="6">
    <location>
        <begin position="163"/>
        <end position="186"/>
    </location>
</feature>
<feature type="transmembrane region" description="Helical" evidence="6">
    <location>
        <begin position="245"/>
        <end position="267"/>
    </location>
</feature>
<feature type="region of interest" description="Disordered" evidence="5">
    <location>
        <begin position="365"/>
        <end position="393"/>
    </location>
</feature>
<accession>A0A1I8AVP5</accession>
<feature type="transmembrane region" description="Helical" evidence="6">
    <location>
        <begin position="218"/>
        <end position="239"/>
    </location>
</feature>
<evidence type="ECO:0000256" key="1">
    <source>
        <dbReference type="ARBA" id="ARBA00004141"/>
    </source>
</evidence>
<feature type="transmembrane region" description="Helical" evidence="6">
    <location>
        <begin position="6"/>
        <end position="31"/>
    </location>
</feature>
<dbReference type="Pfam" id="PF10292">
    <property type="entry name" value="7TM_GPCR_Srab"/>
    <property type="match status" value="1"/>
</dbReference>
<keyword evidence="4 6" id="KW-0472">Membrane</keyword>
<keyword evidence="2 6" id="KW-0812">Transmembrane</keyword>
<comment type="subcellular location">
    <subcellularLocation>
        <location evidence="1">Membrane</location>
        <topology evidence="1">Multi-pass membrane protein</topology>
    </subcellularLocation>
</comment>
<evidence type="ECO:0000256" key="6">
    <source>
        <dbReference type="SAM" id="Phobius"/>
    </source>
</evidence>
<evidence type="ECO:0000256" key="5">
    <source>
        <dbReference type="SAM" id="MobiDB-lite"/>
    </source>
</evidence>
<evidence type="ECO:0000313" key="8">
    <source>
        <dbReference type="WBParaSite" id="L893_g9538.t1"/>
    </source>
</evidence>
<protein>
    <submittedName>
        <fullName evidence="8">G_PROTEIN_RECEP_F1_2 domain-containing protein</fullName>
    </submittedName>
</protein>
<dbReference type="WBParaSite" id="L893_g9538.t1">
    <property type="protein sequence ID" value="L893_g9538.t1"/>
    <property type="gene ID" value="L893_g9538"/>
</dbReference>
<dbReference type="AlphaFoldDB" id="A0A1I8AVP5"/>
<dbReference type="GO" id="GO:0016020">
    <property type="term" value="C:membrane"/>
    <property type="evidence" value="ECO:0007669"/>
    <property type="project" value="UniProtKB-SubCell"/>
</dbReference>
<dbReference type="InterPro" id="IPR019408">
    <property type="entry name" value="7TM_GPCR_serpentine_rcpt_Srab"/>
</dbReference>
<reference evidence="8" key="1">
    <citation type="submission" date="2016-11" db="UniProtKB">
        <authorList>
            <consortium name="WormBaseParasite"/>
        </authorList>
    </citation>
    <scope>IDENTIFICATION</scope>
</reference>
<feature type="transmembrane region" description="Helical" evidence="6">
    <location>
        <begin position="120"/>
        <end position="143"/>
    </location>
</feature>
<dbReference type="Proteomes" id="UP000095287">
    <property type="component" value="Unplaced"/>
</dbReference>
<keyword evidence="7" id="KW-1185">Reference proteome</keyword>
<sequence length="453" mass="51508">MDLPVYMIVLRLIELSIDLLAPLFNFYFLFLLRKRVLHTHLRVILGMFTLTLAIMTLARALDVVDQLLHNFLPRSVKGICNFIHNDCMTLVMDISLLLTLERLLATILADKYEQIQRVSLALTACILLWLLNTHNTYLMYIWLNSSNIKADCSIEFGAQQYSTNIIINISAMLTLNLVSVALFILLRHYNMKRYMHDYKHKLTRRFQISENIQTSRQLLLILVINLTVNFYFFFVLYYVAIKQTASQTVIFLAQFFDMFAAIASALYPSEPPKAAHPALPEVPETLRGQSQPGSDGSLYKQPADDLPNVRAGISLLPGVTEGLERLKKALCLDTGSDGSLCVRSTFGAEGPDTVHQFLFESEKDLLSEEEKSAPRRHSRATVSTERCERAQTNRETAPSQCVFSDRRGSFVRKDPSIHQCDVADDVQSRKSRTFGPCPRKEEMHLDFCEANLA</sequence>